<name>A0A7W6CGB5_9SPHN</name>
<dbReference type="Proteomes" id="UP000548867">
    <property type="component" value="Unassembled WGS sequence"/>
</dbReference>
<evidence type="ECO:0000256" key="1">
    <source>
        <dbReference type="RuleBase" id="RU363076"/>
    </source>
</evidence>
<comment type="caution">
    <text evidence="2">The sequence shown here is derived from an EMBL/GenBank/DDBJ whole genome shotgun (WGS) entry which is preliminary data.</text>
</comment>
<dbReference type="Pfam" id="PF02104">
    <property type="entry name" value="SURF1"/>
    <property type="match status" value="1"/>
</dbReference>
<evidence type="ECO:0000313" key="3">
    <source>
        <dbReference type="Proteomes" id="UP000548867"/>
    </source>
</evidence>
<protein>
    <recommendedName>
        <fullName evidence="1">SURF1-like protein</fullName>
    </recommendedName>
</protein>
<dbReference type="EMBL" id="JACIDX010000011">
    <property type="protein sequence ID" value="MBB3956009.1"/>
    <property type="molecule type" value="Genomic_DNA"/>
</dbReference>
<reference evidence="2 3" key="1">
    <citation type="submission" date="2020-08" db="EMBL/GenBank/DDBJ databases">
        <title>Genomic Encyclopedia of Type Strains, Phase IV (KMG-IV): sequencing the most valuable type-strain genomes for metagenomic binning, comparative biology and taxonomic classification.</title>
        <authorList>
            <person name="Goeker M."/>
        </authorList>
    </citation>
    <scope>NUCLEOTIDE SEQUENCE [LARGE SCALE GENOMIC DNA]</scope>
    <source>
        <strain evidence="2 3">DSM 27057</strain>
    </source>
</reference>
<dbReference type="InterPro" id="IPR002994">
    <property type="entry name" value="Surf1/Shy1"/>
</dbReference>
<comment type="subcellular location">
    <subcellularLocation>
        <location evidence="1">Cell membrane</location>
        <topology evidence="1">Multi-pass membrane protein</topology>
    </subcellularLocation>
</comment>
<keyword evidence="1" id="KW-0812">Transmembrane</keyword>
<comment type="caution">
    <text evidence="1">Lacks conserved residue(s) required for the propagation of feature annotation.</text>
</comment>
<accession>A0A7W6CGB5</accession>
<dbReference type="RefSeq" id="WP_183626821.1">
    <property type="nucleotide sequence ID" value="NZ_JACIDX010000011.1"/>
</dbReference>
<dbReference type="GO" id="GO:0005886">
    <property type="term" value="C:plasma membrane"/>
    <property type="evidence" value="ECO:0007669"/>
    <property type="project" value="UniProtKB-SubCell"/>
</dbReference>
<keyword evidence="1" id="KW-1003">Cell membrane</keyword>
<dbReference type="AlphaFoldDB" id="A0A7W6CGB5"/>
<evidence type="ECO:0000313" key="2">
    <source>
        <dbReference type="EMBL" id="MBB3956009.1"/>
    </source>
</evidence>
<gene>
    <name evidence="2" type="ORF">GGR38_002966</name>
</gene>
<organism evidence="2 3">
    <name type="scientific">Novosphingobium sediminicola</name>
    <dbReference type="NCBI Taxonomy" id="563162"/>
    <lineage>
        <taxon>Bacteria</taxon>
        <taxon>Pseudomonadati</taxon>
        <taxon>Pseudomonadota</taxon>
        <taxon>Alphaproteobacteria</taxon>
        <taxon>Sphingomonadales</taxon>
        <taxon>Sphingomonadaceae</taxon>
        <taxon>Novosphingobium</taxon>
    </lineage>
</organism>
<keyword evidence="1" id="KW-1133">Transmembrane helix</keyword>
<proteinExistence type="inferred from homology"/>
<feature type="transmembrane region" description="Helical" evidence="1">
    <location>
        <begin position="181"/>
        <end position="201"/>
    </location>
</feature>
<sequence length="214" mass="23275">MNWRRLPVIPTLLVLAAAGYMVHLGLWQLDRLAQKEAKIARFTAAQGDRSPVSIGEVWRYKASDVRDFHRTEFWCQQVLQISAQSGRNAAGQAGWAHIARCLTAPVDTQGFRPTEPPKGVLADVVLGWSNKPAPVTWAGGRVQGLVVPGGEFAHHVVADPALAGLAGNATPDPRDLPNNHLSYAVQWFLFALTALVIYGVAVRKRVLGAEEEGE</sequence>
<comment type="similarity">
    <text evidence="1">Belongs to the SURF1 family.</text>
</comment>
<keyword evidence="1" id="KW-0472">Membrane</keyword>
<keyword evidence="3" id="KW-1185">Reference proteome</keyword>